<feature type="compositionally biased region" description="Basic and acidic residues" evidence="1">
    <location>
        <begin position="55"/>
        <end position="86"/>
    </location>
</feature>
<dbReference type="EMBL" id="HBKO01038721">
    <property type="protein sequence ID" value="CAE2270048.1"/>
    <property type="molecule type" value="Transcribed_RNA"/>
</dbReference>
<evidence type="ECO:0000313" key="2">
    <source>
        <dbReference type="EMBL" id="CAE2270048.1"/>
    </source>
</evidence>
<name>A0A7S4JPK6_9EUKA</name>
<gene>
    <name evidence="2" type="ORF">CPOL0286_LOCUS17707</name>
</gene>
<reference evidence="2" key="1">
    <citation type="submission" date="2021-01" db="EMBL/GenBank/DDBJ databases">
        <authorList>
            <person name="Corre E."/>
            <person name="Pelletier E."/>
            <person name="Niang G."/>
            <person name="Scheremetjew M."/>
            <person name="Finn R."/>
            <person name="Kale V."/>
            <person name="Holt S."/>
            <person name="Cochrane G."/>
            <person name="Meng A."/>
            <person name="Brown T."/>
            <person name="Cohen L."/>
        </authorList>
    </citation>
    <scope>NUCLEOTIDE SEQUENCE</scope>
    <source>
        <strain evidence="2">UIO037</strain>
    </source>
</reference>
<feature type="region of interest" description="Disordered" evidence="1">
    <location>
        <begin position="48"/>
        <end position="86"/>
    </location>
</feature>
<accession>A0A7S4JPK6</accession>
<dbReference type="AlphaFoldDB" id="A0A7S4JPK6"/>
<evidence type="ECO:0000256" key="1">
    <source>
        <dbReference type="SAM" id="MobiDB-lite"/>
    </source>
</evidence>
<organism evidence="2">
    <name type="scientific">Prymnesium polylepis</name>
    <dbReference type="NCBI Taxonomy" id="72548"/>
    <lineage>
        <taxon>Eukaryota</taxon>
        <taxon>Haptista</taxon>
        <taxon>Haptophyta</taxon>
        <taxon>Prymnesiophyceae</taxon>
        <taxon>Prymnesiales</taxon>
        <taxon>Prymnesiaceae</taxon>
        <taxon>Prymnesium</taxon>
    </lineage>
</organism>
<proteinExistence type="predicted"/>
<protein>
    <submittedName>
        <fullName evidence="2">Uncharacterized protein</fullName>
    </submittedName>
</protein>
<sequence>MGIFCCCGAPPEPPTDEAFKAAEVILALSKHDKGQVMKAASKKARLERKAAKKAAKAEKKAAKADMRAAKKGGKGDKKGNGKGAAKDEGDALLDEIDMPETAVEKFDAVFGPAGEVLSTGVLLNNGTLTCVENFKSAAAGLLGGYQVGSLQLDGDAASFEILGTEGDDDVSIAVCKGAADVEVLKGESFGKLSSKPRVQAANAALAELYKAAKDAELAIECDRGLLRFSAASKEEASRGKKYTKAMAAMTEFNRAYVSAKAQTLKAALAGGLSQAVWEVKDKLKEQLKDAFTPKVSCDLGKLVSGELDISISFGDFSPDTLETMPKKLRAAYDALLGEEEGNLGLIPFLKAVAAECAELMTKGQEMIDAGKELVGMGMDELKEAASGLGPMEIMKLPGKLKSNVANSTKLPGILKALLDTIKTLINELMTAINTTRPALLKADSKAAAAA</sequence>